<dbReference type="GO" id="GO:0003677">
    <property type="term" value="F:DNA binding"/>
    <property type="evidence" value="ECO:0007669"/>
    <property type="project" value="UniProtKB-UniRule"/>
</dbReference>
<proteinExistence type="predicted"/>
<keyword evidence="8" id="KW-1185">Reference proteome</keyword>
<evidence type="ECO:0000259" key="7">
    <source>
        <dbReference type="PROSITE" id="PS50950"/>
    </source>
</evidence>
<sequence length="355" mass="40307">MVRTCCAIGCDGVATHRFPIDPKRRALWEAALNRDGGGYVVKKVLSLCGAHFQPEDFISESFTTGLALTRKFLKKTAVPSIFRRTVASVVKPMTKSVLEMPKHVLEATKNGNSNSQMQVTNNRKKLLTHVTVGTQKDFRFFAIENFRGNPEAVFFYTGLGSYAKFKTIFHSLCPPSDLIQYYPNEVLDFSIPIEDQLFLAIIKLKRNKENYELGLLFGIDALDVQKLFVVWVNFMHRVWSKCIEWPKITLVDFYLKKLYTSPRVIVNVPLDKRNQVSPEKKSTSRCTKISEQNQGNSSSPQNISHNQRVSVQTLLSSKIVANNISSLFTTHRKRNNITVLQDGKQDSNAVHMETL</sequence>
<dbReference type="PROSITE" id="PS50950">
    <property type="entry name" value="ZF_THAP"/>
    <property type="match status" value="1"/>
</dbReference>
<dbReference type="InterPro" id="IPR038441">
    <property type="entry name" value="THAP_Znf_sf"/>
</dbReference>
<evidence type="ECO:0000256" key="6">
    <source>
        <dbReference type="SAM" id="MobiDB-lite"/>
    </source>
</evidence>
<name>A0A9C6U5J7_FRAOC</name>
<dbReference type="KEGG" id="foc:127749517"/>
<feature type="domain" description="THAP-type" evidence="7">
    <location>
        <begin position="1"/>
        <end position="82"/>
    </location>
</feature>
<evidence type="ECO:0000313" key="9">
    <source>
        <dbReference type="RefSeq" id="XP_052123952.1"/>
    </source>
</evidence>
<keyword evidence="4 5" id="KW-0238">DNA-binding</keyword>
<evidence type="ECO:0000256" key="3">
    <source>
        <dbReference type="ARBA" id="ARBA00022833"/>
    </source>
</evidence>
<dbReference type="SMART" id="SM00980">
    <property type="entry name" value="THAP"/>
    <property type="match status" value="1"/>
</dbReference>
<dbReference type="OrthoDB" id="7331812at2759"/>
<dbReference type="RefSeq" id="XP_052123952.1">
    <property type="nucleotide sequence ID" value="XM_052267992.1"/>
</dbReference>
<dbReference type="InterPro" id="IPR006612">
    <property type="entry name" value="THAP_Znf"/>
</dbReference>
<protein>
    <submittedName>
        <fullName evidence="9">Uncharacterized protein LOC127749517</fullName>
    </submittedName>
</protein>
<evidence type="ECO:0000256" key="1">
    <source>
        <dbReference type="ARBA" id="ARBA00022723"/>
    </source>
</evidence>
<organism evidence="8 9">
    <name type="scientific">Frankliniella occidentalis</name>
    <name type="common">Western flower thrips</name>
    <name type="synonym">Euthrips occidentalis</name>
    <dbReference type="NCBI Taxonomy" id="133901"/>
    <lineage>
        <taxon>Eukaryota</taxon>
        <taxon>Metazoa</taxon>
        <taxon>Ecdysozoa</taxon>
        <taxon>Arthropoda</taxon>
        <taxon>Hexapoda</taxon>
        <taxon>Insecta</taxon>
        <taxon>Pterygota</taxon>
        <taxon>Neoptera</taxon>
        <taxon>Paraneoptera</taxon>
        <taxon>Thysanoptera</taxon>
        <taxon>Terebrantia</taxon>
        <taxon>Thripoidea</taxon>
        <taxon>Thripidae</taxon>
        <taxon>Frankliniella</taxon>
    </lineage>
</organism>
<dbReference type="AlphaFoldDB" id="A0A9C6U5J7"/>
<dbReference type="Pfam" id="PF05485">
    <property type="entry name" value="THAP"/>
    <property type="match status" value="1"/>
</dbReference>
<keyword evidence="3" id="KW-0862">Zinc</keyword>
<dbReference type="PANTHER" id="PTHR23080">
    <property type="entry name" value="THAP DOMAIN PROTEIN"/>
    <property type="match status" value="1"/>
</dbReference>
<dbReference type="SUPFAM" id="SSF57716">
    <property type="entry name" value="Glucocorticoid receptor-like (DNA-binding domain)"/>
    <property type="match status" value="1"/>
</dbReference>
<gene>
    <name evidence="9" type="primary">LOC127749517</name>
</gene>
<evidence type="ECO:0000256" key="4">
    <source>
        <dbReference type="ARBA" id="ARBA00023125"/>
    </source>
</evidence>
<feature type="compositionally biased region" description="Polar residues" evidence="6">
    <location>
        <begin position="284"/>
        <end position="305"/>
    </location>
</feature>
<evidence type="ECO:0000313" key="8">
    <source>
        <dbReference type="Proteomes" id="UP000504606"/>
    </source>
</evidence>
<reference evidence="9" key="1">
    <citation type="submission" date="2025-08" db="UniProtKB">
        <authorList>
            <consortium name="RefSeq"/>
        </authorList>
    </citation>
    <scope>IDENTIFICATION</scope>
    <source>
        <tissue evidence="9">Whole organism</tissue>
    </source>
</reference>
<dbReference type="Gene3D" id="6.20.210.20">
    <property type="entry name" value="THAP domain"/>
    <property type="match status" value="1"/>
</dbReference>
<dbReference type="Proteomes" id="UP000504606">
    <property type="component" value="Unplaced"/>
</dbReference>
<keyword evidence="2 5" id="KW-0863">Zinc-finger</keyword>
<keyword evidence="1" id="KW-0479">Metal-binding</keyword>
<dbReference type="GO" id="GO:0008270">
    <property type="term" value="F:zinc ion binding"/>
    <property type="evidence" value="ECO:0007669"/>
    <property type="project" value="UniProtKB-KW"/>
</dbReference>
<evidence type="ECO:0000256" key="2">
    <source>
        <dbReference type="ARBA" id="ARBA00022771"/>
    </source>
</evidence>
<dbReference type="GeneID" id="127749517"/>
<evidence type="ECO:0000256" key="5">
    <source>
        <dbReference type="PROSITE-ProRule" id="PRU00309"/>
    </source>
</evidence>
<accession>A0A9C6U5J7</accession>
<dbReference type="SMART" id="SM00692">
    <property type="entry name" value="DM3"/>
    <property type="match status" value="1"/>
</dbReference>
<feature type="region of interest" description="Disordered" evidence="6">
    <location>
        <begin position="276"/>
        <end position="305"/>
    </location>
</feature>